<organism evidence="3 4">
    <name type="scientific">Nonomuraea rosea</name>
    <dbReference type="NCBI Taxonomy" id="638574"/>
    <lineage>
        <taxon>Bacteria</taxon>
        <taxon>Bacillati</taxon>
        <taxon>Actinomycetota</taxon>
        <taxon>Actinomycetes</taxon>
        <taxon>Streptosporangiales</taxon>
        <taxon>Streptosporangiaceae</taxon>
        <taxon>Nonomuraea</taxon>
    </lineage>
</organism>
<gene>
    <name evidence="3" type="ORF">GCM10022419_100760</name>
</gene>
<evidence type="ECO:0000256" key="2">
    <source>
        <dbReference type="SAM" id="Phobius"/>
    </source>
</evidence>
<feature type="transmembrane region" description="Helical" evidence="2">
    <location>
        <begin position="6"/>
        <end position="35"/>
    </location>
</feature>
<keyword evidence="2" id="KW-1133">Transmembrane helix</keyword>
<feature type="compositionally biased region" description="Basic residues" evidence="1">
    <location>
        <begin position="95"/>
        <end position="104"/>
    </location>
</feature>
<feature type="region of interest" description="Disordered" evidence="1">
    <location>
        <begin position="85"/>
        <end position="114"/>
    </location>
</feature>
<sequence length="114" mass="12627">MLGIIGSLVVVIVLVVLAVLLISVAVLVALALLVGTMTDWRAVWRRLTHRRPRLSLKLSGSTVPERRRAELSGSTPRLSRRFLLGGARPGERGRAKPHRARIRERRPVAGRSKL</sequence>
<dbReference type="Proteomes" id="UP001500630">
    <property type="component" value="Unassembled WGS sequence"/>
</dbReference>
<evidence type="ECO:0000313" key="4">
    <source>
        <dbReference type="Proteomes" id="UP001500630"/>
    </source>
</evidence>
<comment type="caution">
    <text evidence="3">The sequence shown here is derived from an EMBL/GenBank/DDBJ whole genome shotgun (WGS) entry which is preliminary data.</text>
</comment>
<proteinExistence type="predicted"/>
<evidence type="ECO:0000313" key="3">
    <source>
        <dbReference type="EMBL" id="GAA3600496.1"/>
    </source>
</evidence>
<name>A0ABP6Z754_9ACTN</name>
<evidence type="ECO:0000256" key="1">
    <source>
        <dbReference type="SAM" id="MobiDB-lite"/>
    </source>
</evidence>
<protein>
    <submittedName>
        <fullName evidence="3">Uncharacterized protein</fullName>
    </submittedName>
</protein>
<dbReference type="EMBL" id="BAABDQ010000035">
    <property type="protein sequence ID" value="GAA3600496.1"/>
    <property type="molecule type" value="Genomic_DNA"/>
</dbReference>
<keyword evidence="2" id="KW-0812">Transmembrane</keyword>
<keyword evidence="4" id="KW-1185">Reference proteome</keyword>
<accession>A0ABP6Z754</accession>
<reference evidence="4" key="1">
    <citation type="journal article" date="2019" name="Int. J. Syst. Evol. Microbiol.">
        <title>The Global Catalogue of Microorganisms (GCM) 10K type strain sequencing project: providing services to taxonomists for standard genome sequencing and annotation.</title>
        <authorList>
            <consortium name="The Broad Institute Genomics Platform"/>
            <consortium name="The Broad Institute Genome Sequencing Center for Infectious Disease"/>
            <person name="Wu L."/>
            <person name="Ma J."/>
        </authorList>
    </citation>
    <scope>NUCLEOTIDE SEQUENCE [LARGE SCALE GENOMIC DNA]</scope>
    <source>
        <strain evidence="4">JCM 17326</strain>
    </source>
</reference>
<keyword evidence="2" id="KW-0472">Membrane</keyword>